<proteinExistence type="predicted"/>
<reference evidence="10 11" key="1">
    <citation type="submission" date="2024-06" db="EMBL/GenBank/DDBJ databases">
        <title>A chromosome level genome sequence of Diviner's sage (Salvia divinorum).</title>
        <authorList>
            <person name="Ford S.A."/>
            <person name="Ro D.-K."/>
            <person name="Ness R.W."/>
            <person name="Phillips M.A."/>
        </authorList>
    </citation>
    <scope>NUCLEOTIDE SEQUENCE [LARGE SCALE GENOMIC DNA]</scope>
    <source>
        <strain evidence="10">SAF-2024a</strain>
        <tissue evidence="10">Leaf</tissue>
    </source>
</reference>
<feature type="compositionally biased region" description="Polar residues" evidence="8">
    <location>
        <begin position="50"/>
        <end position="63"/>
    </location>
</feature>
<dbReference type="EMBL" id="JBEAFC010000004">
    <property type="protein sequence ID" value="KAL1557900.1"/>
    <property type="molecule type" value="Genomic_DNA"/>
</dbReference>
<keyword evidence="1" id="KW-0479">Metal-binding</keyword>
<dbReference type="GO" id="GO:0008270">
    <property type="term" value="F:zinc ion binding"/>
    <property type="evidence" value="ECO:0007669"/>
    <property type="project" value="UniProtKB-KW"/>
</dbReference>
<dbReference type="Pfam" id="PF13912">
    <property type="entry name" value="zf-C2H2_6"/>
    <property type="match status" value="2"/>
</dbReference>
<accession>A0ABD1HPE1</accession>
<dbReference type="InterPro" id="IPR036236">
    <property type="entry name" value="Znf_C2H2_sf"/>
</dbReference>
<dbReference type="PANTHER" id="PTHR45988:SF1">
    <property type="entry name" value="ZINC FINGER PROTEIN AZF2"/>
    <property type="match status" value="1"/>
</dbReference>
<evidence type="ECO:0000313" key="11">
    <source>
        <dbReference type="Proteomes" id="UP001567538"/>
    </source>
</evidence>
<feature type="region of interest" description="Disordered" evidence="8">
    <location>
        <begin position="50"/>
        <end position="73"/>
    </location>
</feature>
<protein>
    <submittedName>
        <fullName evidence="10">ZINC FINGER protein</fullName>
    </submittedName>
</protein>
<evidence type="ECO:0000256" key="2">
    <source>
        <dbReference type="ARBA" id="ARBA00022737"/>
    </source>
</evidence>
<feature type="compositionally biased region" description="Low complexity" evidence="8">
    <location>
        <begin position="175"/>
        <end position="189"/>
    </location>
</feature>
<evidence type="ECO:0000256" key="6">
    <source>
        <dbReference type="ARBA" id="ARBA00023163"/>
    </source>
</evidence>
<dbReference type="PANTHER" id="PTHR45988">
    <property type="entry name" value="C2H2 TYPE ZINC FINGER TRANSCRIPTION FACTOR FAMILY-RELATED"/>
    <property type="match status" value="1"/>
</dbReference>
<organism evidence="10 11">
    <name type="scientific">Salvia divinorum</name>
    <name type="common">Maria pastora</name>
    <name type="synonym">Diviner's sage</name>
    <dbReference type="NCBI Taxonomy" id="28513"/>
    <lineage>
        <taxon>Eukaryota</taxon>
        <taxon>Viridiplantae</taxon>
        <taxon>Streptophyta</taxon>
        <taxon>Embryophyta</taxon>
        <taxon>Tracheophyta</taxon>
        <taxon>Spermatophyta</taxon>
        <taxon>Magnoliopsida</taxon>
        <taxon>eudicotyledons</taxon>
        <taxon>Gunneridae</taxon>
        <taxon>Pentapetalae</taxon>
        <taxon>asterids</taxon>
        <taxon>lamiids</taxon>
        <taxon>Lamiales</taxon>
        <taxon>Lamiaceae</taxon>
        <taxon>Nepetoideae</taxon>
        <taxon>Mentheae</taxon>
        <taxon>Salviinae</taxon>
        <taxon>Salvia</taxon>
        <taxon>Salvia subgen. Calosphace</taxon>
    </lineage>
</organism>
<keyword evidence="3 7" id="KW-0863">Zinc-finger</keyword>
<dbReference type="SUPFAM" id="SSF57667">
    <property type="entry name" value="beta-beta-alpha zinc fingers"/>
    <property type="match status" value="1"/>
</dbReference>
<evidence type="ECO:0000259" key="9">
    <source>
        <dbReference type="PROSITE" id="PS50157"/>
    </source>
</evidence>
<dbReference type="Gene3D" id="3.30.160.60">
    <property type="entry name" value="Classic Zinc Finger"/>
    <property type="match status" value="1"/>
</dbReference>
<dbReference type="PROSITE" id="PS50157">
    <property type="entry name" value="ZINC_FINGER_C2H2_2"/>
    <property type="match status" value="2"/>
</dbReference>
<name>A0ABD1HPE1_SALDI</name>
<keyword evidence="5" id="KW-0805">Transcription regulation</keyword>
<evidence type="ECO:0000256" key="3">
    <source>
        <dbReference type="ARBA" id="ARBA00022771"/>
    </source>
</evidence>
<dbReference type="InterPro" id="IPR044653">
    <property type="entry name" value="AZF1/2/3-like"/>
</dbReference>
<dbReference type="PROSITE" id="PS00028">
    <property type="entry name" value="ZINC_FINGER_C2H2_1"/>
    <property type="match status" value="2"/>
</dbReference>
<dbReference type="Proteomes" id="UP001567538">
    <property type="component" value="Unassembled WGS sequence"/>
</dbReference>
<feature type="region of interest" description="Disordered" evidence="8">
    <location>
        <begin position="165"/>
        <end position="204"/>
    </location>
</feature>
<feature type="domain" description="C2H2-type" evidence="9">
    <location>
        <begin position="138"/>
        <end position="165"/>
    </location>
</feature>
<evidence type="ECO:0000256" key="1">
    <source>
        <dbReference type="ARBA" id="ARBA00022723"/>
    </source>
</evidence>
<feature type="domain" description="C2H2-type" evidence="9">
    <location>
        <begin position="95"/>
        <end position="122"/>
    </location>
</feature>
<sequence length="204" mass="21651">MENAAALRWNVKSVRSKRPRSPQHDDEYAAAQALLLLSESGGGFCSTTAGPTISPTKAHQESPQPVAAAPSGLTIRIKRQKSDRSPNSPLPTPIYPCSTCDKVFQCSQALGGHMTLHRAKKGKAVDHRRNSAASARAHECSLCRETFGTGQALGGHMRKHIDKSKLAGKSADGNSTSCSGESSASTSGARPMMMIDLNLLPPME</sequence>
<dbReference type="InterPro" id="IPR013087">
    <property type="entry name" value="Znf_C2H2_type"/>
</dbReference>
<keyword evidence="4" id="KW-0862">Zinc</keyword>
<evidence type="ECO:0000256" key="8">
    <source>
        <dbReference type="SAM" id="MobiDB-lite"/>
    </source>
</evidence>
<gene>
    <name evidence="10" type="primary">ZF2</name>
    <name evidence="10" type="ORF">AAHA92_08433</name>
</gene>
<dbReference type="AlphaFoldDB" id="A0ABD1HPE1"/>
<comment type="caution">
    <text evidence="10">The sequence shown here is derived from an EMBL/GenBank/DDBJ whole genome shotgun (WGS) entry which is preliminary data.</text>
</comment>
<evidence type="ECO:0000256" key="5">
    <source>
        <dbReference type="ARBA" id="ARBA00023015"/>
    </source>
</evidence>
<keyword evidence="2" id="KW-0677">Repeat</keyword>
<evidence type="ECO:0000313" key="10">
    <source>
        <dbReference type="EMBL" id="KAL1557900.1"/>
    </source>
</evidence>
<dbReference type="GO" id="GO:0043565">
    <property type="term" value="F:sequence-specific DNA binding"/>
    <property type="evidence" value="ECO:0007669"/>
    <property type="project" value="UniProtKB-ARBA"/>
</dbReference>
<keyword evidence="6" id="KW-0804">Transcription</keyword>
<evidence type="ECO:0000256" key="4">
    <source>
        <dbReference type="ARBA" id="ARBA00022833"/>
    </source>
</evidence>
<dbReference type="SMART" id="SM00355">
    <property type="entry name" value="ZnF_C2H2"/>
    <property type="match status" value="2"/>
</dbReference>
<evidence type="ECO:0000256" key="7">
    <source>
        <dbReference type="PROSITE-ProRule" id="PRU00042"/>
    </source>
</evidence>
<keyword evidence="11" id="KW-1185">Reference proteome</keyword>